<dbReference type="Proteomes" id="UP000237798">
    <property type="component" value="Unassembled WGS sequence"/>
</dbReference>
<dbReference type="AlphaFoldDB" id="A0A2T0B479"/>
<gene>
    <name evidence="1" type="ORF">CLLU_35980</name>
</gene>
<evidence type="ECO:0000313" key="2">
    <source>
        <dbReference type="Proteomes" id="UP000237798"/>
    </source>
</evidence>
<comment type="caution">
    <text evidence="1">The sequence shown here is derived from an EMBL/GenBank/DDBJ whole genome shotgun (WGS) entry which is preliminary data.</text>
</comment>
<name>A0A2T0B479_9CLOT</name>
<protein>
    <recommendedName>
        <fullName evidence="3">N-acetyltransferase domain-containing protein</fullName>
    </recommendedName>
</protein>
<keyword evidence="2" id="KW-1185">Reference proteome</keyword>
<organism evidence="1 2">
    <name type="scientific">Clostridium luticellarii</name>
    <dbReference type="NCBI Taxonomy" id="1691940"/>
    <lineage>
        <taxon>Bacteria</taxon>
        <taxon>Bacillati</taxon>
        <taxon>Bacillota</taxon>
        <taxon>Clostridia</taxon>
        <taxon>Eubacteriales</taxon>
        <taxon>Clostridiaceae</taxon>
        <taxon>Clostridium</taxon>
    </lineage>
</organism>
<reference evidence="1 2" key="1">
    <citation type="submission" date="2018-03" db="EMBL/GenBank/DDBJ databases">
        <title>Genome sequence of Clostridium luticellarii DSM 29923.</title>
        <authorList>
            <person name="Poehlein A."/>
            <person name="Daniel R."/>
        </authorList>
    </citation>
    <scope>NUCLEOTIDE SEQUENCE [LARGE SCALE GENOMIC DNA]</scope>
    <source>
        <strain evidence="1 2">DSM 29923</strain>
    </source>
</reference>
<accession>A0A2T0B479</accession>
<proteinExistence type="predicted"/>
<evidence type="ECO:0000313" key="1">
    <source>
        <dbReference type="EMBL" id="PRR78695.1"/>
    </source>
</evidence>
<evidence type="ECO:0008006" key="3">
    <source>
        <dbReference type="Google" id="ProtNLM"/>
    </source>
</evidence>
<dbReference type="EMBL" id="PVXP01000117">
    <property type="protein sequence ID" value="PRR78695.1"/>
    <property type="molecule type" value="Genomic_DNA"/>
</dbReference>
<sequence>MLYQGKAIAFLLRKLSYFNNCGLLRLDLRSDYETKANIIDILKLIIDKTYRLFECNMIATKALPIASERIKALKELDFSPTQNKLIGHDGTEYSSYYFKKR</sequence>